<dbReference type="AlphaFoldDB" id="A0A7W8N298"/>
<feature type="region of interest" description="Disordered" evidence="1">
    <location>
        <begin position="1"/>
        <end position="23"/>
    </location>
</feature>
<proteinExistence type="predicted"/>
<evidence type="ECO:0000313" key="3">
    <source>
        <dbReference type="Proteomes" id="UP000569092"/>
    </source>
</evidence>
<accession>A0A7W8N298</accession>
<reference evidence="2 3" key="1">
    <citation type="submission" date="2020-08" db="EMBL/GenBank/DDBJ databases">
        <title>Genomic Encyclopedia of Type Strains, Phase IV (KMG-V): Genome sequencing to study the core and pangenomes of soil and plant-associated prokaryotes.</title>
        <authorList>
            <person name="Whitman W."/>
        </authorList>
    </citation>
    <scope>NUCLEOTIDE SEQUENCE [LARGE SCALE GENOMIC DNA]</scope>
    <source>
        <strain evidence="2 3">M8US30</strain>
    </source>
</reference>
<evidence type="ECO:0000256" key="1">
    <source>
        <dbReference type="SAM" id="MobiDB-lite"/>
    </source>
</evidence>
<evidence type="ECO:0000313" key="2">
    <source>
        <dbReference type="EMBL" id="MBB5342183.1"/>
    </source>
</evidence>
<dbReference type="EMBL" id="JACHDZ010000001">
    <property type="protein sequence ID" value="MBB5342183.1"/>
    <property type="molecule type" value="Genomic_DNA"/>
</dbReference>
<sequence>MTTRTAAATAQIPFGDDNQKGNRNCNHNAYVTAIAEVGGWG</sequence>
<gene>
    <name evidence="2" type="ORF">HDF10_000133</name>
</gene>
<comment type="caution">
    <text evidence="2">The sequence shown here is derived from an EMBL/GenBank/DDBJ whole genome shotgun (WGS) entry which is preliminary data.</text>
</comment>
<dbReference type="Proteomes" id="UP000569092">
    <property type="component" value="Unassembled WGS sequence"/>
</dbReference>
<protein>
    <submittedName>
        <fullName evidence="2">Uncharacterized protein</fullName>
    </submittedName>
</protein>
<organism evidence="2 3">
    <name type="scientific">Tunturiibacter lichenicola</name>
    <dbReference type="NCBI Taxonomy" id="2051959"/>
    <lineage>
        <taxon>Bacteria</taxon>
        <taxon>Pseudomonadati</taxon>
        <taxon>Acidobacteriota</taxon>
        <taxon>Terriglobia</taxon>
        <taxon>Terriglobales</taxon>
        <taxon>Acidobacteriaceae</taxon>
        <taxon>Tunturiibacter</taxon>
    </lineage>
</organism>
<name>A0A7W8N298_9BACT</name>